<keyword evidence="6 8" id="KW-0472">Membrane</keyword>
<evidence type="ECO:0000256" key="1">
    <source>
        <dbReference type="ARBA" id="ARBA00004141"/>
    </source>
</evidence>
<evidence type="ECO:0000256" key="8">
    <source>
        <dbReference type="SAM" id="Phobius"/>
    </source>
</evidence>
<dbReference type="PANTHER" id="PTHR11003">
    <property type="entry name" value="POTASSIUM CHANNEL, SUBFAMILY K"/>
    <property type="match status" value="1"/>
</dbReference>
<dbReference type="AlphaFoldDB" id="A0A5S6QNP9"/>
<evidence type="ECO:0000256" key="2">
    <source>
        <dbReference type="ARBA" id="ARBA00022448"/>
    </source>
</evidence>
<evidence type="ECO:0000313" key="11">
    <source>
        <dbReference type="WBParaSite" id="TMUE_0000001880.1"/>
    </source>
</evidence>
<keyword evidence="10" id="KW-1185">Reference proteome</keyword>
<dbReference type="Proteomes" id="UP000046395">
    <property type="component" value="Unassembled WGS sequence"/>
</dbReference>
<dbReference type="InterPro" id="IPR003280">
    <property type="entry name" value="2pore_dom_K_chnl"/>
</dbReference>
<dbReference type="WBParaSite" id="TMUE_2000008860.1">
    <property type="protein sequence ID" value="TMUE_2000008860.1"/>
    <property type="gene ID" value="WBGene00287420"/>
</dbReference>
<dbReference type="STRING" id="70415.A0A5S6QNP9"/>
<evidence type="ECO:0000256" key="5">
    <source>
        <dbReference type="ARBA" id="ARBA00023065"/>
    </source>
</evidence>
<reference evidence="11 12" key="2">
    <citation type="submission" date="2019-12" db="UniProtKB">
        <authorList>
            <consortium name="WormBaseParasite"/>
        </authorList>
    </citation>
    <scope>IDENTIFICATION</scope>
</reference>
<dbReference type="Gene3D" id="1.10.287.70">
    <property type="match status" value="1"/>
</dbReference>
<evidence type="ECO:0000256" key="6">
    <source>
        <dbReference type="ARBA" id="ARBA00023136"/>
    </source>
</evidence>
<dbReference type="InterPro" id="IPR013099">
    <property type="entry name" value="K_chnl_dom"/>
</dbReference>
<dbReference type="GO" id="GO:0030322">
    <property type="term" value="P:stabilization of membrane potential"/>
    <property type="evidence" value="ECO:0007669"/>
    <property type="project" value="TreeGrafter"/>
</dbReference>
<feature type="transmembrane region" description="Helical" evidence="8">
    <location>
        <begin position="57"/>
        <end position="77"/>
    </location>
</feature>
<dbReference type="GO" id="GO:0022841">
    <property type="term" value="F:potassium ion leak channel activity"/>
    <property type="evidence" value="ECO:0007669"/>
    <property type="project" value="TreeGrafter"/>
</dbReference>
<protein>
    <submittedName>
        <fullName evidence="11 12">Potassium channel domain-containing protein</fullName>
    </submittedName>
</protein>
<evidence type="ECO:0000256" key="4">
    <source>
        <dbReference type="ARBA" id="ARBA00022989"/>
    </source>
</evidence>
<evidence type="ECO:0000313" key="12">
    <source>
        <dbReference type="WBParaSite" id="TMUE_2000008860.1"/>
    </source>
</evidence>
<proteinExistence type="predicted"/>
<comment type="subcellular location">
    <subcellularLocation>
        <location evidence="1">Membrane</location>
        <topology evidence="1">Multi-pass membrane protein</topology>
    </subcellularLocation>
</comment>
<sequence length="270" mass="31127">MLTARRMRDKSITYERDILAEKRRSQLEALDQVEEEVADQDCYEKFRHMLKVTMPHVGLVALLTMYTVCGGAIFHLIESAHELQLKSTSIRTLGMTKNSFLTTMWNLSQTENLTLSQWIEAGLERMQSLEVLLYEGYVERYITVNDVLNKTERLQWTLAQSIFFATTVITTIGYGHMVPRTLSGQILCIVFGALGIPLLLITVADIGKFLSDFITYFYRHVKKFKFKHTERLSEVLQQSRRNGENWESSQKGLNAIRNIIRKCLSSRFGA</sequence>
<feature type="transmembrane region" description="Helical" evidence="8">
    <location>
        <begin position="186"/>
        <end position="204"/>
    </location>
</feature>
<keyword evidence="5" id="KW-0406">Ion transport</keyword>
<name>A0A5S6QNP9_TRIMR</name>
<feature type="domain" description="Potassium channel" evidence="9">
    <location>
        <begin position="151"/>
        <end position="211"/>
    </location>
</feature>
<evidence type="ECO:0000256" key="3">
    <source>
        <dbReference type="ARBA" id="ARBA00022692"/>
    </source>
</evidence>
<keyword evidence="7" id="KW-0407">Ion channel</keyword>
<dbReference type="SUPFAM" id="SSF81324">
    <property type="entry name" value="Voltage-gated potassium channels"/>
    <property type="match status" value="1"/>
</dbReference>
<organism evidence="10 12">
    <name type="scientific">Trichuris muris</name>
    <name type="common">Mouse whipworm</name>
    <dbReference type="NCBI Taxonomy" id="70415"/>
    <lineage>
        <taxon>Eukaryota</taxon>
        <taxon>Metazoa</taxon>
        <taxon>Ecdysozoa</taxon>
        <taxon>Nematoda</taxon>
        <taxon>Enoplea</taxon>
        <taxon>Dorylaimia</taxon>
        <taxon>Trichinellida</taxon>
        <taxon>Trichuridae</taxon>
        <taxon>Trichuris</taxon>
    </lineage>
</organism>
<reference evidence="10" key="1">
    <citation type="submission" date="2014-03" db="EMBL/GenBank/DDBJ databases">
        <title>The whipworm genome and dual-species transcriptomics of an intimate host-pathogen interaction.</title>
        <authorList>
            <person name="Foth B.J."/>
            <person name="Tsai I.J."/>
            <person name="Reid A.J."/>
            <person name="Bancroft A.J."/>
            <person name="Nichol S."/>
            <person name="Tracey A."/>
            <person name="Holroyd N."/>
            <person name="Cotton J.A."/>
            <person name="Stanley E.J."/>
            <person name="Zarowiecki M."/>
            <person name="Liu J.Z."/>
            <person name="Huckvale T."/>
            <person name="Cooper P.J."/>
            <person name="Grencis R.K."/>
            <person name="Berriman M."/>
        </authorList>
    </citation>
    <scope>NUCLEOTIDE SEQUENCE [LARGE SCALE GENOMIC DNA]</scope>
    <source>
        <strain evidence="10">Edinburgh</strain>
    </source>
</reference>
<accession>A0A5S6QNP9</accession>
<dbReference type="Pfam" id="PF07885">
    <property type="entry name" value="Ion_trans_2"/>
    <property type="match status" value="1"/>
</dbReference>
<dbReference type="GO" id="GO:0005886">
    <property type="term" value="C:plasma membrane"/>
    <property type="evidence" value="ECO:0007669"/>
    <property type="project" value="TreeGrafter"/>
</dbReference>
<keyword evidence="2" id="KW-0813">Transport</keyword>
<dbReference type="PANTHER" id="PTHR11003:SF334">
    <property type="entry name" value="FI03418P"/>
    <property type="match status" value="1"/>
</dbReference>
<evidence type="ECO:0000313" key="10">
    <source>
        <dbReference type="Proteomes" id="UP000046395"/>
    </source>
</evidence>
<dbReference type="GO" id="GO:0015271">
    <property type="term" value="F:outward rectifier potassium channel activity"/>
    <property type="evidence" value="ECO:0007669"/>
    <property type="project" value="TreeGrafter"/>
</dbReference>
<evidence type="ECO:0000259" key="9">
    <source>
        <dbReference type="Pfam" id="PF07885"/>
    </source>
</evidence>
<evidence type="ECO:0000256" key="7">
    <source>
        <dbReference type="ARBA" id="ARBA00023303"/>
    </source>
</evidence>
<keyword evidence="3 8" id="KW-0812">Transmembrane</keyword>
<keyword evidence="4 8" id="KW-1133">Transmembrane helix</keyword>
<feature type="transmembrane region" description="Helical" evidence="8">
    <location>
        <begin position="154"/>
        <end position="174"/>
    </location>
</feature>
<dbReference type="WBParaSite" id="TMUE_0000001880.1">
    <property type="protein sequence ID" value="TMUE_0000001880.1"/>
    <property type="gene ID" value="WBGene00297747"/>
</dbReference>